<feature type="region of interest" description="Disordered" evidence="1">
    <location>
        <begin position="807"/>
        <end position="1009"/>
    </location>
</feature>
<feature type="region of interest" description="Disordered" evidence="1">
    <location>
        <begin position="48"/>
        <end position="97"/>
    </location>
</feature>
<evidence type="ECO:0000313" key="3">
    <source>
        <dbReference type="Proteomes" id="UP001605036"/>
    </source>
</evidence>
<gene>
    <name evidence="2" type="ORF">R1flu_001674</name>
</gene>
<reference evidence="2 3" key="1">
    <citation type="submission" date="2024-09" db="EMBL/GenBank/DDBJ databases">
        <title>Chromosome-scale assembly of Riccia fluitans.</title>
        <authorList>
            <person name="Paukszto L."/>
            <person name="Sawicki J."/>
            <person name="Karawczyk K."/>
            <person name="Piernik-Szablinska J."/>
            <person name="Szczecinska M."/>
            <person name="Mazdziarz M."/>
        </authorList>
    </citation>
    <scope>NUCLEOTIDE SEQUENCE [LARGE SCALE GENOMIC DNA]</scope>
    <source>
        <strain evidence="2">Rf_01</strain>
        <tissue evidence="2">Aerial parts of the thallus</tissue>
    </source>
</reference>
<feature type="region of interest" description="Disordered" evidence="1">
    <location>
        <begin position="588"/>
        <end position="703"/>
    </location>
</feature>
<proteinExistence type="predicted"/>
<feature type="compositionally biased region" description="Basic and acidic residues" evidence="1">
    <location>
        <begin position="937"/>
        <end position="994"/>
    </location>
</feature>
<protein>
    <submittedName>
        <fullName evidence="2">Uncharacterized protein</fullName>
    </submittedName>
</protein>
<feature type="compositionally biased region" description="Basic and acidic residues" evidence="1">
    <location>
        <begin position="854"/>
        <end position="897"/>
    </location>
</feature>
<feature type="compositionally biased region" description="Basic residues" evidence="1">
    <location>
        <begin position="48"/>
        <end position="59"/>
    </location>
</feature>
<feature type="compositionally biased region" description="Basic and acidic residues" evidence="1">
    <location>
        <begin position="649"/>
        <end position="677"/>
    </location>
</feature>
<feature type="region of interest" description="Disordered" evidence="1">
    <location>
        <begin position="516"/>
        <end position="547"/>
    </location>
</feature>
<dbReference type="Proteomes" id="UP001605036">
    <property type="component" value="Unassembled WGS sequence"/>
</dbReference>
<dbReference type="EMBL" id="JBHFFA010000006">
    <property type="protein sequence ID" value="KAL2621469.1"/>
    <property type="molecule type" value="Genomic_DNA"/>
</dbReference>
<organism evidence="2 3">
    <name type="scientific">Riccia fluitans</name>
    <dbReference type="NCBI Taxonomy" id="41844"/>
    <lineage>
        <taxon>Eukaryota</taxon>
        <taxon>Viridiplantae</taxon>
        <taxon>Streptophyta</taxon>
        <taxon>Embryophyta</taxon>
        <taxon>Marchantiophyta</taxon>
        <taxon>Marchantiopsida</taxon>
        <taxon>Marchantiidae</taxon>
        <taxon>Marchantiales</taxon>
        <taxon>Ricciaceae</taxon>
        <taxon>Riccia</taxon>
    </lineage>
</organism>
<sequence length="1009" mass="113074">MGSSGRLWLASKDEELGLEPQVRCWQSKAPGEPEDLVPVQSICPMRAPWKRSPHVKGSRNRPGSPNGYGKRKMPRIEGQVKVASKRPRPVEKEQLEHPLVPFGAARRVVTELNYENTKSREEKLVEQFPPIYQPSTSDVSRANKSNNSLITDGSGRFEFDRVTPPRYIPVGTVSDTEKESFSPKNNAEAPVVAVMNKNAEKEGVQVPTTTTGSWGPFGGWWRSKSPEVVHQNVLFDEKKRHSNALFEAESGSYPSDNKIQQQTAPTYDNSLGVWEKPTYIGSEDERILLGETEGHSYKVEMPPYTDVIVELLDDLSEKSESAQEHLMVLGGIRVHLRDDSDRKIVSWGYDESEVSETSIELDGLEGFQIHVNEECSWDRLGGSTQEDLKVPSVQVAGTERRVASRGDRLSEETVPEERYEVLEGVSVGSIQQNLELPERFRVQNKDTGRTKVITVDTESQGSLEAEIREQGGLRVTTTDAGRRIVLRTDGVSGERSHAGLASQVRDNAQKSASLIGGVSKGSVQKEHKEPGGLGKRTKAPTSNNMSGQGVQEVEFTNQEGFHSPLRGSKRKGVSWADNSSQELVQRAIQESKDLTSHGRQTERKKVSWAADGSGERAQELQEPEIHVRDVEVKNVPQSDDVSNVTGQRKSIEDSGESHKYLRESEGEITPRNDDKSADSLQESPENETLPLNVRDPEKKTVPRSKVVLEYSSSPEKDVHKSGGFITYTRNSEKTVVPSGDPVILTDNKEKKCTGPDVLQERRKKKKGLRTVAVDVENKLFLTNDEVNETTSVNYEFAVPRMSRAIEPNLGSVKQKELKSTDEEIPKSGVSKYVFDPPKISRLTKSAEEENPSQKLEEERRARSQPKLAKDSRPNSERKLSRERKPVEAAPPKLEKQTRMSSSQGSLPQIKDNPRQKVGETTPRPTSEEEPLPESIFEEQRSMPEEKPRSSSRREQPRPSLGRERRPKPVEEPPMKPVDRELHNFDSSEKGETSTRRKSRKKMERPQQPD</sequence>
<feature type="compositionally biased region" description="Basic and acidic residues" evidence="1">
    <location>
        <begin position="589"/>
        <end position="605"/>
    </location>
</feature>
<feature type="compositionally biased region" description="Basic and acidic residues" evidence="1">
    <location>
        <begin position="613"/>
        <end position="632"/>
    </location>
</feature>
<evidence type="ECO:0000256" key="1">
    <source>
        <dbReference type="SAM" id="MobiDB-lite"/>
    </source>
</evidence>
<name>A0ABD1Y7X7_9MARC</name>
<keyword evidence="3" id="KW-1185">Reference proteome</keyword>
<accession>A0ABD1Y7X7</accession>
<feature type="compositionally biased region" description="Basic and acidic residues" evidence="1">
    <location>
        <begin position="813"/>
        <end position="825"/>
    </location>
</feature>
<evidence type="ECO:0000313" key="2">
    <source>
        <dbReference type="EMBL" id="KAL2621469.1"/>
    </source>
</evidence>
<comment type="caution">
    <text evidence="2">The sequence shown here is derived from an EMBL/GenBank/DDBJ whole genome shotgun (WGS) entry which is preliminary data.</text>
</comment>
<dbReference type="AlphaFoldDB" id="A0ABD1Y7X7"/>
<feature type="region of interest" description="Disordered" evidence="1">
    <location>
        <begin position="561"/>
        <end position="580"/>
    </location>
</feature>
<feature type="compositionally biased region" description="Polar residues" evidence="1">
    <location>
        <begin position="635"/>
        <end position="648"/>
    </location>
</feature>